<gene>
    <name evidence="1" type="ORF">MAG551_02387</name>
</gene>
<accession>A0A941W4P7</accession>
<reference evidence="1" key="1">
    <citation type="journal article" date="2021" name="ISME J.">
        <title>Fine-scale metabolic discontinuity in a stratified prokaryote microbiome of a Red Sea deep halocline.</title>
        <authorList>
            <person name="Michoud G."/>
            <person name="Ngugi D.K."/>
            <person name="Barozzi A."/>
            <person name="Merlino G."/>
            <person name="Calleja M.L."/>
            <person name="Delgado-Huertas A."/>
            <person name="Moran X.A.G."/>
            <person name="Daffonchio D."/>
        </authorList>
    </citation>
    <scope>NUCLEOTIDE SEQUENCE</scope>
    <source>
        <strain evidence="1">SuakinDeep_MAG55_1</strain>
    </source>
</reference>
<evidence type="ECO:0000313" key="2">
    <source>
        <dbReference type="Proteomes" id="UP000722750"/>
    </source>
</evidence>
<dbReference type="GO" id="GO:0006355">
    <property type="term" value="P:regulation of DNA-templated transcription"/>
    <property type="evidence" value="ECO:0007669"/>
    <property type="project" value="InterPro"/>
</dbReference>
<dbReference type="InterPro" id="IPR013321">
    <property type="entry name" value="Arc_rbn_hlx_hlx"/>
</dbReference>
<comment type="caution">
    <text evidence="1">The sequence shown here is derived from an EMBL/GenBank/DDBJ whole genome shotgun (WGS) entry which is preliminary data.</text>
</comment>
<dbReference type="Pfam" id="PF19891">
    <property type="entry name" value="DUF6364"/>
    <property type="match status" value="1"/>
</dbReference>
<dbReference type="Proteomes" id="UP000722750">
    <property type="component" value="Unassembled WGS sequence"/>
</dbReference>
<protein>
    <recommendedName>
        <fullName evidence="3">CopG family transcriptional regulator</fullName>
    </recommendedName>
</protein>
<dbReference type="InterPro" id="IPR045944">
    <property type="entry name" value="DUF6364"/>
</dbReference>
<name>A0A941W4P7_9BACT</name>
<dbReference type="AlphaFoldDB" id="A0A941W4P7"/>
<dbReference type="InterPro" id="IPR010985">
    <property type="entry name" value="Ribbon_hlx_hlx"/>
</dbReference>
<organism evidence="1 2">
    <name type="scientific">Candidatus Scalindua arabica</name>
    <dbReference type="NCBI Taxonomy" id="1127984"/>
    <lineage>
        <taxon>Bacteria</taxon>
        <taxon>Pseudomonadati</taxon>
        <taxon>Planctomycetota</taxon>
        <taxon>Candidatus Brocadiia</taxon>
        <taxon>Candidatus Brocadiales</taxon>
        <taxon>Candidatus Scalinduaceae</taxon>
        <taxon>Candidatus Scalindua</taxon>
    </lineage>
</organism>
<dbReference type="SUPFAM" id="SSF47598">
    <property type="entry name" value="Ribbon-helix-helix"/>
    <property type="match status" value="1"/>
</dbReference>
<evidence type="ECO:0008006" key="3">
    <source>
        <dbReference type="Google" id="ProtNLM"/>
    </source>
</evidence>
<evidence type="ECO:0000313" key="1">
    <source>
        <dbReference type="EMBL" id="MBS1259317.1"/>
    </source>
</evidence>
<dbReference type="Gene3D" id="1.10.1220.10">
    <property type="entry name" value="Met repressor-like"/>
    <property type="match status" value="1"/>
</dbReference>
<proteinExistence type="predicted"/>
<dbReference type="EMBL" id="JAANXD010000089">
    <property type="protein sequence ID" value="MBS1259317.1"/>
    <property type="molecule type" value="Genomic_DNA"/>
</dbReference>
<sequence length="80" mass="9083">MIKQNITLSLPKSLLKKAKVLAATNEKSLSELVRESLEEKVRVSTGYKKARERQLKVLQKGFDLGTHGRIAVKREDIHAR</sequence>